<keyword evidence="2" id="KW-1185">Reference proteome</keyword>
<dbReference type="Proteomes" id="UP000708208">
    <property type="component" value="Unassembled WGS sequence"/>
</dbReference>
<sequence>MRSKHVCDMNLFPSQSPSVITLDVQCVTSRRCFLLFISLLLGGKKFITCVDPCQNNKASGEKKTAI</sequence>
<accession>A0A8J2L6R1</accession>
<name>A0A8J2L6R1_9HEXA</name>
<evidence type="ECO:0000313" key="2">
    <source>
        <dbReference type="Proteomes" id="UP000708208"/>
    </source>
</evidence>
<comment type="caution">
    <text evidence="1">The sequence shown here is derived from an EMBL/GenBank/DDBJ whole genome shotgun (WGS) entry which is preliminary data.</text>
</comment>
<evidence type="ECO:0000313" key="1">
    <source>
        <dbReference type="EMBL" id="CAG7826030.1"/>
    </source>
</evidence>
<dbReference type="EMBL" id="CAJVCH010538337">
    <property type="protein sequence ID" value="CAG7826030.1"/>
    <property type="molecule type" value="Genomic_DNA"/>
</dbReference>
<protein>
    <submittedName>
        <fullName evidence="1">Uncharacterized protein</fullName>
    </submittedName>
</protein>
<dbReference type="AlphaFoldDB" id="A0A8J2L6R1"/>
<organism evidence="1 2">
    <name type="scientific">Allacma fusca</name>
    <dbReference type="NCBI Taxonomy" id="39272"/>
    <lineage>
        <taxon>Eukaryota</taxon>
        <taxon>Metazoa</taxon>
        <taxon>Ecdysozoa</taxon>
        <taxon>Arthropoda</taxon>
        <taxon>Hexapoda</taxon>
        <taxon>Collembola</taxon>
        <taxon>Symphypleona</taxon>
        <taxon>Sminthuridae</taxon>
        <taxon>Allacma</taxon>
    </lineage>
</organism>
<gene>
    <name evidence="1" type="ORF">AFUS01_LOCUS36101</name>
</gene>
<reference evidence="1" key="1">
    <citation type="submission" date="2021-06" db="EMBL/GenBank/DDBJ databases">
        <authorList>
            <person name="Hodson N. C."/>
            <person name="Mongue J. A."/>
            <person name="Jaron S. K."/>
        </authorList>
    </citation>
    <scope>NUCLEOTIDE SEQUENCE</scope>
</reference>
<proteinExistence type="predicted"/>